<gene>
    <name evidence="1" type="ORF">C427_3398</name>
</gene>
<dbReference type="HOGENOM" id="CLU_3120840_0_0_6"/>
<dbReference type="Proteomes" id="UP000011864">
    <property type="component" value="Chromosome"/>
</dbReference>
<dbReference type="KEGG" id="gps:C427_3398"/>
<dbReference type="PATRIC" id="fig|1129794.4.peg.3377"/>
<dbReference type="STRING" id="1129794.C427_3398"/>
<organism evidence="1 2">
    <name type="scientific">Paraglaciecola psychrophila 170</name>
    <dbReference type="NCBI Taxonomy" id="1129794"/>
    <lineage>
        <taxon>Bacteria</taxon>
        <taxon>Pseudomonadati</taxon>
        <taxon>Pseudomonadota</taxon>
        <taxon>Gammaproteobacteria</taxon>
        <taxon>Alteromonadales</taxon>
        <taxon>Alteromonadaceae</taxon>
        <taxon>Paraglaciecola</taxon>
    </lineage>
</organism>
<accession>K7ASC1</accession>
<proteinExistence type="predicted"/>
<sequence length="50" mass="5903">MLLATYDQLVDQNFATKKLGCRLFLRKISVNIYLKLLQTELSFIFLHRVS</sequence>
<reference evidence="1 2" key="1">
    <citation type="journal article" date="2013" name="Genome Announc.">
        <title>Complete Genome Sequence of Glaciecola psychrophila Strain 170T.</title>
        <authorList>
            <person name="Yin J."/>
            <person name="Chen J."/>
            <person name="Liu G."/>
            <person name="Yu Y."/>
            <person name="Song L."/>
            <person name="Wang X."/>
            <person name="Qu X."/>
        </authorList>
    </citation>
    <scope>NUCLEOTIDE SEQUENCE [LARGE SCALE GENOMIC DNA]</scope>
    <source>
        <strain evidence="1 2">170</strain>
    </source>
</reference>
<keyword evidence="2" id="KW-1185">Reference proteome</keyword>
<evidence type="ECO:0000313" key="1">
    <source>
        <dbReference type="EMBL" id="AGH45507.1"/>
    </source>
</evidence>
<dbReference type="EMBL" id="CP003837">
    <property type="protein sequence ID" value="AGH45507.1"/>
    <property type="molecule type" value="Genomic_DNA"/>
</dbReference>
<evidence type="ECO:0000313" key="2">
    <source>
        <dbReference type="Proteomes" id="UP000011864"/>
    </source>
</evidence>
<name>K7ASC1_9ALTE</name>
<dbReference type="AlphaFoldDB" id="K7ASC1"/>
<protein>
    <submittedName>
        <fullName evidence="1">Uncharacterized protein</fullName>
    </submittedName>
</protein>